<gene>
    <name evidence="2" type="ORF">FCM35_KLT08629</name>
</gene>
<keyword evidence="3" id="KW-1185">Reference proteome</keyword>
<evidence type="ECO:0000313" key="2">
    <source>
        <dbReference type="EMBL" id="KAF3325549.1"/>
    </source>
</evidence>
<protein>
    <submittedName>
        <fullName evidence="2">Uncharacterized protein</fullName>
    </submittedName>
</protein>
<feature type="region of interest" description="Disordered" evidence="1">
    <location>
        <begin position="200"/>
        <end position="220"/>
    </location>
</feature>
<evidence type="ECO:0000313" key="3">
    <source>
        <dbReference type="Proteomes" id="UP000623129"/>
    </source>
</evidence>
<comment type="caution">
    <text evidence="2">The sequence shown here is derived from an EMBL/GenBank/DDBJ whole genome shotgun (WGS) entry which is preliminary data.</text>
</comment>
<reference evidence="2" key="1">
    <citation type="submission" date="2020-01" db="EMBL/GenBank/DDBJ databases">
        <title>Genome sequence of Kobresia littledalei, the first chromosome-level genome in the family Cyperaceae.</title>
        <authorList>
            <person name="Qu G."/>
        </authorList>
    </citation>
    <scope>NUCLEOTIDE SEQUENCE</scope>
    <source>
        <strain evidence="2">C.B.Clarke</strain>
        <tissue evidence="2">Leaf</tissue>
    </source>
</reference>
<organism evidence="2 3">
    <name type="scientific">Carex littledalei</name>
    <dbReference type="NCBI Taxonomy" id="544730"/>
    <lineage>
        <taxon>Eukaryota</taxon>
        <taxon>Viridiplantae</taxon>
        <taxon>Streptophyta</taxon>
        <taxon>Embryophyta</taxon>
        <taxon>Tracheophyta</taxon>
        <taxon>Spermatophyta</taxon>
        <taxon>Magnoliopsida</taxon>
        <taxon>Liliopsida</taxon>
        <taxon>Poales</taxon>
        <taxon>Cyperaceae</taxon>
        <taxon>Cyperoideae</taxon>
        <taxon>Cariceae</taxon>
        <taxon>Carex</taxon>
        <taxon>Carex subgen. Euthyceras</taxon>
    </lineage>
</organism>
<accession>A0A833QUL1</accession>
<proteinExistence type="predicted"/>
<evidence type="ECO:0000256" key="1">
    <source>
        <dbReference type="SAM" id="MobiDB-lite"/>
    </source>
</evidence>
<name>A0A833QUL1_9POAL</name>
<sequence length="262" mass="30767">MVSMHVRKLEKVLMKPIGWYWLESELKLETEVEIGGDKEERRVNWRRRQSGGRSWNFYYKKRYWPRLPYPRVDGLHLKSYLEFLGDVECFIDPLLVANMFHIRAMPIDSRDEIHKTMFKEIKNFVLHPEIDGDIRYFYFYRVGTLGDASDETYGQLKASVGNDISKYVRKDGTRKIEEDERDDSSDFVCLIDNQKKKNLKASVGNDQKTENSKASVGNNMSKYVRKDGTRKIEEDEKDDSSDFVCLIDDQTINFVKDGGVSW</sequence>
<dbReference type="AlphaFoldDB" id="A0A833QUL1"/>
<dbReference type="Proteomes" id="UP000623129">
    <property type="component" value="Unassembled WGS sequence"/>
</dbReference>
<dbReference type="EMBL" id="SWLB01000019">
    <property type="protein sequence ID" value="KAF3325549.1"/>
    <property type="molecule type" value="Genomic_DNA"/>
</dbReference>